<keyword evidence="6 7" id="KW-0175">Coiled coil</keyword>
<evidence type="ECO:0000256" key="7">
    <source>
        <dbReference type="SAM" id="Coils"/>
    </source>
</evidence>
<keyword evidence="13" id="KW-1185">Reference proteome</keyword>
<evidence type="ECO:0000256" key="5">
    <source>
        <dbReference type="ARBA" id="ARBA00022737"/>
    </source>
</evidence>
<feature type="coiled-coil region" evidence="7">
    <location>
        <begin position="789"/>
        <end position="825"/>
    </location>
</feature>
<dbReference type="InterPro" id="IPR036322">
    <property type="entry name" value="WD40_repeat_dom_sf"/>
</dbReference>
<evidence type="ECO:0000256" key="3">
    <source>
        <dbReference type="ARBA" id="ARBA00022490"/>
    </source>
</evidence>
<dbReference type="InterPro" id="IPR001680">
    <property type="entry name" value="WD40_rpt"/>
</dbReference>
<dbReference type="InterPro" id="IPR049404">
    <property type="entry name" value="EDC4_C"/>
</dbReference>
<dbReference type="GO" id="GO:0031087">
    <property type="term" value="P:deadenylation-independent decapping of nuclear-transcribed mRNA"/>
    <property type="evidence" value="ECO:0007669"/>
    <property type="project" value="InterPro"/>
</dbReference>
<comment type="subcellular location">
    <subcellularLocation>
        <location evidence="1">Cytoplasm</location>
        <location evidence="1">P-body</location>
    </subcellularLocation>
</comment>
<dbReference type="InterPro" id="IPR032401">
    <property type="entry name" value="EDC4_WD40"/>
</dbReference>
<feature type="coiled-coil region" evidence="7">
    <location>
        <begin position="640"/>
        <end position="679"/>
    </location>
</feature>
<dbReference type="Proteomes" id="UP000011087">
    <property type="component" value="Unassembled WGS sequence"/>
</dbReference>
<dbReference type="Gene3D" id="2.130.10.10">
    <property type="entry name" value="YVTN repeat-like/Quinoprotein amine dehydrogenase"/>
    <property type="match status" value="1"/>
</dbReference>
<dbReference type="Gene3D" id="1.10.220.100">
    <property type="entry name" value="conserved c-terminal region of ge- 1"/>
    <property type="match status" value="1"/>
</dbReference>
<proteinExistence type="inferred from homology"/>
<dbReference type="PANTHER" id="PTHR15598">
    <property type="entry name" value="ENHANCER OF MRNA-DECAPPING PROTEIN 4"/>
    <property type="match status" value="1"/>
</dbReference>
<dbReference type="eggNOG" id="KOG1916">
    <property type="taxonomic scope" value="Eukaryota"/>
</dbReference>
<dbReference type="SMART" id="SM00320">
    <property type="entry name" value="WD40"/>
    <property type="match status" value="3"/>
</dbReference>
<sequence>MADLSRFFPGLLSNTTGTSDQTNVTSGGGQPEPQTAPQLPDGEDKLPSGLLNPFSFLSGSSTPPPPPTSTPAASSAPESGGAAILAMLQGGMSSSEAPSAEDAKVAQVVPSQAKQEACDTAACDDKLISLCKGEAFHDVLTRDPSLRKQTKATAITIYNTEPGYRTGRLIAVNSKYICYGVRGGSIRVIHQSTGKRLLQKGHTTSELADIAIHGENDRSLLASVCEAGHLFVWEIFMDDSDEVRATEVYRNDSGSELFKRVLWHPSLPVLLTGGAGNTSKVQLIRGISPGSSPVIDLLAEHTVTVNGLTWVCAQGDAEKDQFASAGSDGKVVVSDLSGNQLTSFSPFDGGSVQCVMAVCSKDVGRSYLITGNDGNRSIKLWDQHGTICYHTLTFRVPSPELFKATVDVDPLHDFMVVANTVTSAGGSKSQDSWSVFTIHINTEASEPSFGCMCEFEVIYPILSCTLRRDASLDANSDPQEREMHLYCMQTKAIQQYHFRPDQCCMLPAHRSSASILPGEPFEASKKEARPPQNVPVIPYPMASSPVTAESAGDGADKVGQDPPAFLKPEAFTADANRSKGAGILDVSQAQAKGEPQQHYPALMEDRADERPMGADGSALSSADLEAKLSRRLEGMLKTSMDSFLAKIEKENKERKAKERDEMKKAIETATQKLASQLEEKLSKNLTETLTKNFQRELGSSLKTQLPAALDVQSRSPQHLDSMKAIFAQALQPMLDKAMKVTADKTVAALKPAIQESFRASFQSSIIPGFETSCQRMFEQINNTFERGTAERMEAERKQVAAANQMQQLESAIDRLSIKLSELEAKAASASLGSLQAQPRQQQQQQQQEQQSAAQLAASLTEMLRQEQYEEAFSKVLSMSDLKLVTWLCQSLDPRHVFAKRPRALSGPVVLSLVQQLGFDMKTDAALKVAWLRDACASLDTKDPKIGHHVVSILRDLQLKFAAMERAPEEHPITHDNDFRILTHILRSIVG</sequence>
<dbReference type="SUPFAM" id="SSF50978">
    <property type="entry name" value="WD40 repeat-like"/>
    <property type="match status" value="1"/>
</dbReference>
<evidence type="ECO:0000256" key="8">
    <source>
        <dbReference type="SAM" id="MobiDB-lite"/>
    </source>
</evidence>
<feature type="compositionally biased region" description="Polar residues" evidence="8">
    <location>
        <begin position="12"/>
        <end position="25"/>
    </location>
</feature>
<evidence type="ECO:0000256" key="6">
    <source>
        <dbReference type="ARBA" id="ARBA00023054"/>
    </source>
</evidence>
<dbReference type="Gene3D" id="6.10.140.270">
    <property type="match status" value="1"/>
</dbReference>
<feature type="domain" description="Enhancer of mRNA-decapping protein 4 WD40 repeat region" evidence="9">
    <location>
        <begin position="151"/>
        <end position="268"/>
    </location>
</feature>
<feature type="domain" description="Enhancer of mRNA-decapping protein 4 C-terminal" evidence="10">
    <location>
        <begin position="860"/>
        <end position="963"/>
    </location>
</feature>
<dbReference type="InterPro" id="IPR015943">
    <property type="entry name" value="WD40/YVTN_repeat-like_dom_sf"/>
</dbReference>
<dbReference type="PANTHER" id="PTHR15598:SF5">
    <property type="entry name" value="ENHANCER OF MRNA-DECAPPING PROTEIN 4"/>
    <property type="match status" value="1"/>
</dbReference>
<dbReference type="HOGENOM" id="CLU_005133_0_0_1"/>
<dbReference type="GO" id="GO:0000932">
    <property type="term" value="C:P-body"/>
    <property type="evidence" value="ECO:0007669"/>
    <property type="project" value="UniProtKB-SubCell"/>
</dbReference>
<dbReference type="InterPro" id="IPR045152">
    <property type="entry name" value="EDC4-like"/>
</dbReference>
<dbReference type="OMA" id="VWELPEV"/>
<reference evidence="11 13" key="1">
    <citation type="journal article" date="2012" name="Nature">
        <title>Algal genomes reveal evolutionary mosaicism and the fate of nucleomorphs.</title>
        <authorList>
            <consortium name="DOE Joint Genome Institute"/>
            <person name="Curtis B.A."/>
            <person name="Tanifuji G."/>
            <person name="Burki F."/>
            <person name="Gruber A."/>
            <person name="Irimia M."/>
            <person name="Maruyama S."/>
            <person name="Arias M.C."/>
            <person name="Ball S.G."/>
            <person name="Gile G.H."/>
            <person name="Hirakawa Y."/>
            <person name="Hopkins J.F."/>
            <person name="Kuo A."/>
            <person name="Rensing S.A."/>
            <person name="Schmutz J."/>
            <person name="Symeonidi A."/>
            <person name="Elias M."/>
            <person name="Eveleigh R.J."/>
            <person name="Herman E.K."/>
            <person name="Klute M.J."/>
            <person name="Nakayama T."/>
            <person name="Obornik M."/>
            <person name="Reyes-Prieto A."/>
            <person name="Armbrust E.V."/>
            <person name="Aves S.J."/>
            <person name="Beiko R.G."/>
            <person name="Coutinho P."/>
            <person name="Dacks J.B."/>
            <person name="Durnford D.G."/>
            <person name="Fast N.M."/>
            <person name="Green B.R."/>
            <person name="Grisdale C.J."/>
            <person name="Hempel F."/>
            <person name="Henrissat B."/>
            <person name="Hoppner M.P."/>
            <person name="Ishida K."/>
            <person name="Kim E."/>
            <person name="Koreny L."/>
            <person name="Kroth P.G."/>
            <person name="Liu Y."/>
            <person name="Malik S.B."/>
            <person name="Maier U.G."/>
            <person name="McRose D."/>
            <person name="Mock T."/>
            <person name="Neilson J.A."/>
            <person name="Onodera N.T."/>
            <person name="Poole A.M."/>
            <person name="Pritham E.J."/>
            <person name="Richards T.A."/>
            <person name="Rocap G."/>
            <person name="Roy S.W."/>
            <person name="Sarai C."/>
            <person name="Schaack S."/>
            <person name="Shirato S."/>
            <person name="Slamovits C.H."/>
            <person name="Spencer D.F."/>
            <person name="Suzuki S."/>
            <person name="Worden A.Z."/>
            <person name="Zauner S."/>
            <person name="Barry K."/>
            <person name="Bell C."/>
            <person name="Bharti A.K."/>
            <person name="Crow J.A."/>
            <person name="Grimwood J."/>
            <person name="Kramer R."/>
            <person name="Lindquist E."/>
            <person name="Lucas S."/>
            <person name="Salamov A."/>
            <person name="McFadden G.I."/>
            <person name="Lane C.E."/>
            <person name="Keeling P.J."/>
            <person name="Gray M.W."/>
            <person name="Grigoriev I.V."/>
            <person name="Archibald J.M."/>
        </authorList>
    </citation>
    <scope>NUCLEOTIDE SEQUENCE</scope>
    <source>
        <strain evidence="11 13">CCMP2712</strain>
    </source>
</reference>
<evidence type="ECO:0000256" key="2">
    <source>
        <dbReference type="ARBA" id="ARBA00009639"/>
    </source>
</evidence>
<keyword evidence="3" id="KW-0963">Cytoplasm</keyword>
<evidence type="ECO:0000313" key="12">
    <source>
        <dbReference type="EnsemblProtists" id="EKX54698"/>
    </source>
</evidence>
<dbReference type="InterPro" id="IPR044938">
    <property type="entry name" value="EDC4_C_sf"/>
</dbReference>
<evidence type="ECO:0000259" key="9">
    <source>
        <dbReference type="Pfam" id="PF16529"/>
    </source>
</evidence>
<reference evidence="13" key="2">
    <citation type="submission" date="2012-11" db="EMBL/GenBank/DDBJ databases">
        <authorList>
            <person name="Kuo A."/>
            <person name="Curtis B.A."/>
            <person name="Tanifuji G."/>
            <person name="Burki F."/>
            <person name="Gruber A."/>
            <person name="Irimia M."/>
            <person name="Maruyama S."/>
            <person name="Arias M.C."/>
            <person name="Ball S.G."/>
            <person name="Gile G.H."/>
            <person name="Hirakawa Y."/>
            <person name="Hopkins J.F."/>
            <person name="Rensing S.A."/>
            <person name="Schmutz J."/>
            <person name="Symeonidi A."/>
            <person name="Elias M."/>
            <person name="Eveleigh R.J."/>
            <person name="Herman E.K."/>
            <person name="Klute M.J."/>
            <person name="Nakayama T."/>
            <person name="Obornik M."/>
            <person name="Reyes-Prieto A."/>
            <person name="Armbrust E.V."/>
            <person name="Aves S.J."/>
            <person name="Beiko R.G."/>
            <person name="Coutinho P."/>
            <person name="Dacks J.B."/>
            <person name="Durnford D.G."/>
            <person name="Fast N.M."/>
            <person name="Green B.R."/>
            <person name="Grisdale C."/>
            <person name="Hempe F."/>
            <person name="Henrissat B."/>
            <person name="Hoppner M.P."/>
            <person name="Ishida K.-I."/>
            <person name="Kim E."/>
            <person name="Koreny L."/>
            <person name="Kroth P.G."/>
            <person name="Liu Y."/>
            <person name="Malik S.-B."/>
            <person name="Maier U.G."/>
            <person name="McRose D."/>
            <person name="Mock T."/>
            <person name="Neilson J.A."/>
            <person name="Onodera N.T."/>
            <person name="Poole A.M."/>
            <person name="Pritham E.J."/>
            <person name="Richards T.A."/>
            <person name="Rocap G."/>
            <person name="Roy S.W."/>
            <person name="Sarai C."/>
            <person name="Schaack S."/>
            <person name="Shirato S."/>
            <person name="Slamovits C.H."/>
            <person name="Spencer D.F."/>
            <person name="Suzuki S."/>
            <person name="Worden A.Z."/>
            <person name="Zauner S."/>
            <person name="Barry K."/>
            <person name="Bell C."/>
            <person name="Bharti A.K."/>
            <person name="Crow J.A."/>
            <person name="Grimwood J."/>
            <person name="Kramer R."/>
            <person name="Lindquist E."/>
            <person name="Lucas S."/>
            <person name="Salamov A."/>
            <person name="McFadden G.I."/>
            <person name="Lane C.E."/>
            <person name="Keeling P.J."/>
            <person name="Gray M.W."/>
            <person name="Grigoriev I.V."/>
            <person name="Archibald J.M."/>
        </authorList>
    </citation>
    <scope>NUCLEOTIDE SEQUENCE</scope>
    <source>
        <strain evidence="13">CCMP2712</strain>
    </source>
</reference>
<evidence type="ECO:0000256" key="4">
    <source>
        <dbReference type="ARBA" id="ARBA00022574"/>
    </source>
</evidence>
<dbReference type="STRING" id="905079.L1K2V2"/>
<dbReference type="RefSeq" id="XP_005841678.1">
    <property type="nucleotide sequence ID" value="XM_005841621.1"/>
</dbReference>
<dbReference type="AlphaFoldDB" id="L1K2V2"/>
<dbReference type="EMBL" id="JH992966">
    <property type="protein sequence ID" value="EKX54698.1"/>
    <property type="molecule type" value="Genomic_DNA"/>
</dbReference>
<comment type="similarity">
    <text evidence="2">Belongs to the WD repeat EDC4 family.</text>
</comment>
<accession>L1K2V2</accession>
<dbReference type="Pfam" id="PF21289">
    <property type="entry name" value="EDC4_C"/>
    <property type="match status" value="1"/>
</dbReference>
<dbReference type="KEGG" id="gtt:GUITHDRAFT_99355"/>
<evidence type="ECO:0000313" key="11">
    <source>
        <dbReference type="EMBL" id="EKX54698.1"/>
    </source>
</evidence>
<dbReference type="OrthoDB" id="21128at2759"/>
<gene>
    <name evidence="11" type="ORF">GUITHDRAFT_99355</name>
</gene>
<dbReference type="GeneID" id="17311757"/>
<feature type="region of interest" description="Disordered" evidence="8">
    <location>
        <begin position="1"/>
        <end position="78"/>
    </location>
</feature>
<evidence type="ECO:0000256" key="1">
    <source>
        <dbReference type="ARBA" id="ARBA00004201"/>
    </source>
</evidence>
<keyword evidence="4" id="KW-0853">WD repeat</keyword>
<dbReference type="PaxDb" id="55529-EKX54698"/>
<protein>
    <submittedName>
        <fullName evidence="11 12">Uncharacterized protein</fullName>
    </submittedName>
</protein>
<keyword evidence="5" id="KW-0677">Repeat</keyword>
<organism evidence="11">
    <name type="scientific">Guillardia theta (strain CCMP2712)</name>
    <name type="common">Cryptophyte</name>
    <dbReference type="NCBI Taxonomy" id="905079"/>
    <lineage>
        <taxon>Eukaryota</taxon>
        <taxon>Cryptophyceae</taxon>
        <taxon>Pyrenomonadales</taxon>
        <taxon>Geminigeraceae</taxon>
        <taxon>Guillardia</taxon>
    </lineage>
</organism>
<evidence type="ECO:0000313" key="13">
    <source>
        <dbReference type="Proteomes" id="UP000011087"/>
    </source>
</evidence>
<dbReference type="EnsemblProtists" id="EKX54698">
    <property type="protein sequence ID" value="EKX54698"/>
    <property type="gene ID" value="GUITHDRAFT_99355"/>
</dbReference>
<name>L1K2V2_GUITC</name>
<evidence type="ECO:0000259" key="10">
    <source>
        <dbReference type="Pfam" id="PF21289"/>
    </source>
</evidence>
<dbReference type="Pfam" id="PF16529">
    <property type="entry name" value="Ge1_WD40"/>
    <property type="match status" value="1"/>
</dbReference>
<reference evidence="12" key="3">
    <citation type="submission" date="2016-03" db="UniProtKB">
        <authorList>
            <consortium name="EnsemblProtists"/>
        </authorList>
    </citation>
    <scope>IDENTIFICATION</scope>
</reference>